<proteinExistence type="inferred from homology"/>
<keyword evidence="8" id="KW-0969">Cilium</keyword>
<dbReference type="PANTHER" id="PTHR30288:SF0">
    <property type="entry name" value="FLAGELLAR HOOK-ASSOCIATED PROTEIN 2"/>
    <property type="match status" value="1"/>
</dbReference>
<dbReference type="AlphaFoldDB" id="A0A6P1ZKV1"/>
<dbReference type="Pfam" id="PF02465">
    <property type="entry name" value="FliD_N"/>
    <property type="match status" value="1"/>
</dbReference>
<evidence type="ECO:0000256" key="3">
    <source>
        <dbReference type="ARBA" id="ARBA00023054"/>
    </source>
</evidence>
<comment type="similarity">
    <text evidence="1 5">Belongs to the FliD family.</text>
</comment>
<gene>
    <name evidence="8" type="ORF">DQK91_00315</name>
</gene>
<dbReference type="Pfam" id="PF07195">
    <property type="entry name" value="FliD_C"/>
    <property type="match status" value="1"/>
</dbReference>
<dbReference type="OrthoDB" id="5484186at2"/>
<evidence type="ECO:0000313" key="9">
    <source>
        <dbReference type="Proteomes" id="UP000434052"/>
    </source>
</evidence>
<evidence type="ECO:0000256" key="2">
    <source>
        <dbReference type="ARBA" id="ARBA00011255"/>
    </source>
</evidence>
<keyword evidence="3" id="KW-0175">Coiled coil</keyword>
<dbReference type="Pfam" id="PF07196">
    <property type="entry name" value="Flagellin_IN"/>
    <property type="match status" value="1"/>
</dbReference>
<keyword evidence="8" id="KW-0282">Flagellum</keyword>
<dbReference type="RefSeq" id="WP_144233438.1">
    <property type="nucleotide sequence ID" value="NZ_QMIF01000001.1"/>
</dbReference>
<sequence length="571" mass="61266">MADDLLSGQINFTGLGSGTDFQTMIDKLIEIEGTHKRKLENWKQEWELKNEAITHINSAMLELRTTLSSMDTMNSFLTKNVASTNEGVLTASADADAEVATHSVQIKQLAKNAIIVSKTGYANKDDKVVGSSSEQFAYSYAGEEYALDVAAGTTLEGLVNLINSDPDNPGVRASLVSDGSNYHLQIRGLDLGSNASLSFNAAGSTMTDPGFDDASDFETTQVNQNAMFKVDGWPSASDAWIQTDSNTVSDVIEGITLNFKSTGDSPPTEVQISVATDLEGVSENVHTFVEKVNEVRSMMMELTKFDDVEQRGSIMTGNYAFQLVDSQLKQASAGLAKGFIHYDEGPPPTGDFYSTLSQVGILTDAEKGSATEGLLVIDEELLADTLASNVDAVAALFAADSIGDQKVDSGNFSYYSHLLVTEPGAYDVKYEVSGGAITSASIAGSTAKVDNSAGTITAMDGPAKGLVIKINDFPNDSSGSGVIQIKQGKTGELANLLKQLTSQESGPMHILEDNYDDIIQSIDKKIDYETVRLDRMARDLRNRFARLEATLGQYDQINTSLASQIGQLSQK</sequence>
<evidence type="ECO:0000259" key="6">
    <source>
        <dbReference type="Pfam" id="PF02465"/>
    </source>
</evidence>
<keyword evidence="8" id="KW-0966">Cell projection</keyword>
<dbReference type="GO" id="GO:0009421">
    <property type="term" value="C:bacterial-type flagellum filament cap"/>
    <property type="evidence" value="ECO:0007669"/>
    <property type="project" value="InterPro"/>
</dbReference>
<keyword evidence="4 5" id="KW-0975">Bacterial flagellum</keyword>
<evidence type="ECO:0000256" key="1">
    <source>
        <dbReference type="ARBA" id="ARBA00009764"/>
    </source>
</evidence>
<evidence type="ECO:0000313" key="8">
    <source>
        <dbReference type="EMBL" id="TVM36402.1"/>
    </source>
</evidence>
<evidence type="ECO:0000256" key="5">
    <source>
        <dbReference type="RuleBase" id="RU362066"/>
    </source>
</evidence>
<dbReference type="Proteomes" id="UP000434052">
    <property type="component" value="Unassembled WGS sequence"/>
</dbReference>
<organism evidence="8 9">
    <name type="scientific">Oceanidesulfovibrio marinus</name>
    <dbReference type="NCBI Taxonomy" id="370038"/>
    <lineage>
        <taxon>Bacteria</taxon>
        <taxon>Pseudomonadati</taxon>
        <taxon>Thermodesulfobacteriota</taxon>
        <taxon>Desulfovibrionia</taxon>
        <taxon>Desulfovibrionales</taxon>
        <taxon>Desulfovibrionaceae</taxon>
        <taxon>Oceanidesulfovibrio</taxon>
    </lineage>
</organism>
<dbReference type="GO" id="GO:0071973">
    <property type="term" value="P:bacterial-type flagellum-dependent cell motility"/>
    <property type="evidence" value="ECO:0007669"/>
    <property type="project" value="TreeGrafter"/>
</dbReference>
<feature type="domain" description="Flagellar hook-associated protein 2 C-terminal" evidence="7">
    <location>
        <begin position="224"/>
        <end position="555"/>
    </location>
</feature>
<dbReference type="GO" id="GO:0005576">
    <property type="term" value="C:extracellular region"/>
    <property type="evidence" value="ECO:0007669"/>
    <property type="project" value="UniProtKB-SubCell"/>
</dbReference>
<protein>
    <recommendedName>
        <fullName evidence="5">Flagellar hook-associated protein 2</fullName>
        <shortName evidence="5">HAP2</shortName>
    </recommendedName>
    <alternativeName>
        <fullName evidence="5">Flagellar cap protein</fullName>
    </alternativeName>
</protein>
<dbReference type="PANTHER" id="PTHR30288">
    <property type="entry name" value="FLAGELLAR CAP/ASSEMBLY PROTEIN FLID"/>
    <property type="match status" value="1"/>
</dbReference>
<comment type="subunit">
    <text evidence="2 5">Homopentamer.</text>
</comment>
<dbReference type="GO" id="GO:0007155">
    <property type="term" value="P:cell adhesion"/>
    <property type="evidence" value="ECO:0007669"/>
    <property type="project" value="InterPro"/>
</dbReference>
<evidence type="ECO:0000256" key="4">
    <source>
        <dbReference type="ARBA" id="ARBA00023143"/>
    </source>
</evidence>
<dbReference type="InterPro" id="IPR003481">
    <property type="entry name" value="FliD_N"/>
</dbReference>
<dbReference type="EMBL" id="QMIF01000001">
    <property type="protein sequence ID" value="TVM36402.1"/>
    <property type="molecule type" value="Genomic_DNA"/>
</dbReference>
<comment type="function">
    <text evidence="5">Required for morphogenesis and for the elongation of the flagellar filament by facilitating polymerization of the flagellin monomers at the tip of growing filament. Forms a capping structure, which prevents flagellin subunits (transported through the central channel of the flagellum) from leaking out without polymerization at the distal end.</text>
</comment>
<keyword evidence="5" id="KW-0964">Secreted</keyword>
<accession>A0A6P1ZKV1</accession>
<dbReference type="InterPro" id="IPR010810">
    <property type="entry name" value="Flagellin_hook_IN_motif"/>
</dbReference>
<evidence type="ECO:0000259" key="7">
    <source>
        <dbReference type="Pfam" id="PF07195"/>
    </source>
</evidence>
<dbReference type="GO" id="GO:0009424">
    <property type="term" value="C:bacterial-type flagellum hook"/>
    <property type="evidence" value="ECO:0007669"/>
    <property type="project" value="UniProtKB-UniRule"/>
</dbReference>
<dbReference type="InterPro" id="IPR040026">
    <property type="entry name" value="FliD"/>
</dbReference>
<comment type="subcellular location">
    <subcellularLocation>
        <location evidence="5">Secreted</location>
    </subcellularLocation>
    <subcellularLocation>
        <location evidence="5">Bacterial flagellum</location>
    </subcellularLocation>
</comment>
<name>A0A6P1ZKV1_9BACT</name>
<dbReference type="InterPro" id="IPR010809">
    <property type="entry name" value="FliD_C"/>
</dbReference>
<reference evidence="8 9" key="1">
    <citation type="submission" date="2018-06" db="EMBL/GenBank/DDBJ databases">
        <title>Complete genome of Desulfovibrio marinus P48SEP.</title>
        <authorList>
            <person name="Crispim J.S."/>
            <person name="Vidigal P.M.P."/>
            <person name="Silva L.C.F."/>
            <person name="Araujo L.C."/>
            <person name="Laguardia C.N."/>
            <person name="Dias R.S."/>
            <person name="Sousa M.P."/>
            <person name="Paula S.O."/>
            <person name="Silva C."/>
        </authorList>
    </citation>
    <scope>NUCLEOTIDE SEQUENCE [LARGE SCALE GENOMIC DNA]</scope>
    <source>
        <strain evidence="8 9">P48SEP</strain>
    </source>
</reference>
<comment type="caution">
    <text evidence="8">The sequence shown here is derived from an EMBL/GenBank/DDBJ whole genome shotgun (WGS) entry which is preliminary data.</text>
</comment>
<feature type="domain" description="Flagellar hook-associated protein 2 N-terminal" evidence="6">
    <location>
        <begin position="17"/>
        <end position="112"/>
    </location>
</feature>